<gene>
    <name evidence="4" type="primary">vlf-1</name>
</gene>
<evidence type="ECO:0000313" key="4">
    <source>
        <dbReference type="EMBL" id="ABC61220.1"/>
    </source>
</evidence>
<proteinExistence type="inferred from homology"/>
<keyword evidence="5" id="KW-1185">Reference proteome</keyword>
<dbReference type="GO" id="GO:0003677">
    <property type="term" value="F:DNA binding"/>
    <property type="evidence" value="ECO:0007669"/>
    <property type="project" value="InterPro"/>
</dbReference>
<protein>
    <submittedName>
        <fullName evidence="4">VLF-1</fullName>
    </submittedName>
</protein>
<evidence type="ECO:0000256" key="1">
    <source>
        <dbReference type="ARBA" id="ARBA00008857"/>
    </source>
</evidence>
<dbReference type="Pfam" id="PF00589">
    <property type="entry name" value="Phage_integrase"/>
    <property type="match status" value="1"/>
</dbReference>
<dbReference type="SUPFAM" id="SSF56349">
    <property type="entry name" value="DNA breaking-rejoining enzymes"/>
    <property type="match status" value="1"/>
</dbReference>
<evidence type="ECO:0000256" key="2">
    <source>
        <dbReference type="ARBA" id="ARBA00023172"/>
    </source>
</evidence>
<dbReference type="RefSeq" id="YP_654507.1">
    <property type="nucleotide sequence ID" value="NC_008168.1"/>
</dbReference>
<keyword evidence="2" id="KW-0233">DNA recombination</keyword>
<dbReference type="GeneID" id="4155954"/>
<dbReference type="KEGG" id="vg:4155954"/>
<sequence length="377" mass="44318">MSTENLTTKRTMENYNIWRLVINNHISFPEVIKKTVERQKRDDIMDVDITKKNIWLPLKKTQEYKESTIREFQSLLIKIVYCLIDDKDLDNYGWYDLDREMESLLLSKSLMDVEEFIERLLELGGVNKKRLQAIINFYTRSMKLPDYKIPTNVELPRDKEKKKKLAKNKTIDLKDDFITPVQEYIVKEIQHKNFYNNKSLIRGAIAFNIMNGSAIRITNAYQLKLEDLQAIYEKGEHKVNNFKIKHSKVNFGYINCINKRAIKLALDLYRKIPADTLNKISLKSPTRFKDIKVLFTCVYGNDAENNNFTSNMIRKFVADSMLNRGYSLTKTSKMMNHSSLSATKHYINQFHPGPSMINNDDDDDDNYSDEYNLIQNI</sequence>
<reference evidence="4 5" key="1">
    <citation type="journal article" date="2006" name="J. Gen. Virol.">
        <title>Sequence analysis of the Choristoneura occidentalis granulovirus genome.</title>
        <authorList>
            <person name="Escasa S.R."/>
            <person name="Lauzon H.A.M."/>
            <person name="Mathur A.C."/>
            <person name="Krell P.J."/>
            <person name="Arif B.M."/>
        </authorList>
    </citation>
    <scope>NUCLEOTIDE SEQUENCE [LARGE SCALE GENOMIC DNA]</scope>
</reference>
<dbReference type="InterPro" id="IPR013762">
    <property type="entry name" value="Integrase-like_cat_sf"/>
</dbReference>
<organism evidence="4 5">
    <name type="scientific">Choristoneura occidentalis granulovirus</name>
    <dbReference type="NCBI Taxonomy" id="364745"/>
    <lineage>
        <taxon>Viruses</taxon>
        <taxon>Viruses incertae sedis</taxon>
        <taxon>Naldaviricetes</taxon>
        <taxon>Lefavirales</taxon>
        <taxon>Baculoviridae</taxon>
        <taxon>Betabaculovirus</taxon>
        <taxon>Betabaculovirus chofumiferanae</taxon>
    </lineage>
</organism>
<dbReference type="InterPro" id="IPR011010">
    <property type="entry name" value="DNA_brk_join_enz"/>
</dbReference>
<dbReference type="InterPro" id="IPR002104">
    <property type="entry name" value="Integrase_catalytic"/>
</dbReference>
<evidence type="ECO:0000259" key="3">
    <source>
        <dbReference type="Pfam" id="PF00589"/>
    </source>
</evidence>
<name>Q1A4L0_9BBAC</name>
<comment type="similarity">
    <text evidence="1">Belongs to the 'phage' integrase family.</text>
</comment>
<dbReference type="OrthoDB" id="5217at10239"/>
<evidence type="ECO:0000313" key="5">
    <source>
        <dbReference type="Proteomes" id="UP000202317"/>
    </source>
</evidence>
<feature type="domain" description="Tyr recombinase" evidence="3">
    <location>
        <begin position="197"/>
        <end position="349"/>
    </location>
</feature>
<dbReference type="GO" id="GO:0015074">
    <property type="term" value="P:DNA integration"/>
    <property type="evidence" value="ECO:0007669"/>
    <property type="project" value="InterPro"/>
</dbReference>
<dbReference type="Proteomes" id="UP000202317">
    <property type="component" value="Segment"/>
</dbReference>
<dbReference type="GO" id="GO:0006310">
    <property type="term" value="P:DNA recombination"/>
    <property type="evidence" value="ECO:0007669"/>
    <property type="project" value="UniProtKB-KW"/>
</dbReference>
<dbReference type="EMBL" id="DQ333351">
    <property type="protein sequence ID" value="ABC61220.1"/>
    <property type="molecule type" value="Genomic_DNA"/>
</dbReference>
<accession>Q1A4L0</accession>
<dbReference type="Gene3D" id="1.10.443.10">
    <property type="entry name" value="Intergrase catalytic core"/>
    <property type="match status" value="1"/>
</dbReference>